<comment type="caution">
    <text evidence="1">The sequence shown here is derived from an EMBL/GenBank/DDBJ whole genome shotgun (WGS) entry which is preliminary data.</text>
</comment>
<name>A0A4V2FSL6_9BURK</name>
<dbReference type="RefSeq" id="WP_128396646.1">
    <property type="nucleotide sequence ID" value="NZ_SHKO01000002.1"/>
</dbReference>
<reference evidence="1 2" key="1">
    <citation type="submission" date="2019-02" db="EMBL/GenBank/DDBJ databases">
        <title>Genomic Encyclopedia of Type Strains, Phase IV (KMG-IV): sequencing the most valuable type-strain genomes for metagenomic binning, comparative biology and taxonomic classification.</title>
        <authorList>
            <person name="Goeker M."/>
        </authorList>
    </citation>
    <scope>NUCLEOTIDE SEQUENCE [LARGE SCALE GENOMIC DNA]</scope>
    <source>
        <strain evidence="1 2">DSM 23814</strain>
    </source>
</reference>
<evidence type="ECO:0000313" key="1">
    <source>
        <dbReference type="EMBL" id="RZT94719.1"/>
    </source>
</evidence>
<dbReference type="Proteomes" id="UP000293398">
    <property type="component" value="Unassembled WGS sequence"/>
</dbReference>
<evidence type="ECO:0000313" key="2">
    <source>
        <dbReference type="Proteomes" id="UP000293398"/>
    </source>
</evidence>
<dbReference type="EMBL" id="SHKO01000002">
    <property type="protein sequence ID" value="RZT94719.1"/>
    <property type="molecule type" value="Genomic_DNA"/>
</dbReference>
<sequence>MISSSDIIVSIAPYFKPYIELTKLSEEAYYFRKSSTSLFDEEGIRRIWHPKIEHKMLRTLHNSSEGILYIALPKPANPCFLNAKDLLYVGCSAKGGARFWRGKVNATTRFSIPKSCFHHEQMRKGRNGTNLETHLRENGAVWLYTLTNEETEVISRNQGISLPDGKYIAHKLEKRILMDGFLKWAWNKRR</sequence>
<keyword evidence="2" id="KW-1185">Reference proteome</keyword>
<accession>A0A4V2FSL6</accession>
<proteinExistence type="predicted"/>
<organism evidence="1 2">
    <name type="scientific">Advenella incenata</name>
    <dbReference type="NCBI Taxonomy" id="267800"/>
    <lineage>
        <taxon>Bacteria</taxon>
        <taxon>Pseudomonadati</taxon>
        <taxon>Pseudomonadota</taxon>
        <taxon>Betaproteobacteria</taxon>
        <taxon>Burkholderiales</taxon>
        <taxon>Alcaligenaceae</taxon>
    </lineage>
</organism>
<dbReference type="AlphaFoldDB" id="A0A4V2FSL6"/>
<evidence type="ECO:0008006" key="3">
    <source>
        <dbReference type="Google" id="ProtNLM"/>
    </source>
</evidence>
<gene>
    <name evidence="1" type="ORF">EV681_3143</name>
</gene>
<protein>
    <recommendedName>
        <fullName evidence="3">GIY-YIG domain-containing protein</fullName>
    </recommendedName>
</protein>